<evidence type="ECO:0000313" key="3">
    <source>
        <dbReference type="Proteomes" id="UP000275281"/>
    </source>
</evidence>
<proteinExistence type="predicted"/>
<protein>
    <submittedName>
        <fullName evidence="2">PilZ domain-containing protein</fullName>
    </submittedName>
</protein>
<accession>A0A3N5Y0N0</accession>
<dbReference type="InterPro" id="IPR009875">
    <property type="entry name" value="PilZ_domain"/>
</dbReference>
<dbReference type="RefSeq" id="WP_124027160.1">
    <property type="nucleotide sequence ID" value="NZ_JBHRSN010000015.1"/>
</dbReference>
<name>A0A3N5Y0N0_9ALTE</name>
<dbReference type="OrthoDB" id="5890620at2"/>
<dbReference type="GO" id="GO:0035438">
    <property type="term" value="F:cyclic-di-GMP binding"/>
    <property type="evidence" value="ECO:0007669"/>
    <property type="project" value="InterPro"/>
</dbReference>
<feature type="domain" description="PilZ" evidence="1">
    <location>
        <begin position="94"/>
        <end position="175"/>
    </location>
</feature>
<dbReference type="Pfam" id="PF07238">
    <property type="entry name" value="PilZ"/>
    <property type="match status" value="1"/>
</dbReference>
<evidence type="ECO:0000259" key="1">
    <source>
        <dbReference type="Pfam" id="PF07238"/>
    </source>
</evidence>
<dbReference type="AlphaFoldDB" id="A0A3N5Y0N0"/>
<keyword evidence="3" id="KW-1185">Reference proteome</keyword>
<reference evidence="2 3" key="1">
    <citation type="submission" date="2018-11" db="EMBL/GenBank/DDBJ databases">
        <authorList>
            <person name="Ye M.-Q."/>
            <person name="Du Z.-J."/>
        </authorList>
    </citation>
    <scope>NUCLEOTIDE SEQUENCE [LARGE SCALE GENOMIC DNA]</scope>
    <source>
        <strain evidence="2 3">U0105</strain>
    </source>
</reference>
<comment type="caution">
    <text evidence="2">The sequence shown here is derived from an EMBL/GenBank/DDBJ whole genome shotgun (WGS) entry which is preliminary data.</text>
</comment>
<dbReference type="EMBL" id="RPOK01000002">
    <property type="protein sequence ID" value="RPJ67257.1"/>
    <property type="molecule type" value="Genomic_DNA"/>
</dbReference>
<gene>
    <name evidence="2" type="ORF">DRW07_06905</name>
</gene>
<dbReference type="Proteomes" id="UP000275281">
    <property type="component" value="Unassembled WGS sequence"/>
</dbReference>
<organism evidence="2 3">
    <name type="scientific">Alteromonas sediminis</name>
    <dbReference type="NCBI Taxonomy" id="2259342"/>
    <lineage>
        <taxon>Bacteria</taxon>
        <taxon>Pseudomonadati</taxon>
        <taxon>Pseudomonadota</taxon>
        <taxon>Gammaproteobacteria</taxon>
        <taxon>Alteromonadales</taxon>
        <taxon>Alteromonadaceae</taxon>
        <taxon>Alteromonas/Salinimonas group</taxon>
        <taxon>Alteromonas</taxon>
    </lineage>
</organism>
<evidence type="ECO:0000313" key="2">
    <source>
        <dbReference type="EMBL" id="RPJ67257.1"/>
    </source>
</evidence>
<sequence length="194" mass="21810">MSVSADKQEQFDAFFMIAHPLSVNVIPQDTALPDSDEFEALMPHAFKLAGQFSSADTSLLRSLKNLGDQADVLVEYFQAQAQKLDWMLSYILEQQDDPKYRHSTIKFGGAGMVVKLSRPMTVGDVAQLKLFVPTEHSAIFCYGEVIACEQVEDAYHTSFLFSRIRESDQELLVRASLHLQTQQLRARNQSTSTS</sequence>